<comment type="similarity">
    <text evidence="8 9">Belongs to the TonB-dependent receptor family.</text>
</comment>
<dbReference type="InterPro" id="IPR000531">
    <property type="entry name" value="Beta-barrel_TonB"/>
</dbReference>
<dbReference type="RefSeq" id="WP_159455602.1">
    <property type="nucleotide sequence ID" value="NZ_FWZT01000022.1"/>
</dbReference>
<evidence type="ECO:0000256" key="5">
    <source>
        <dbReference type="ARBA" id="ARBA00023077"/>
    </source>
</evidence>
<evidence type="ECO:0000256" key="2">
    <source>
        <dbReference type="ARBA" id="ARBA00022448"/>
    </source>
</evidence>
<dbReference type="InterPro" id="IPR012910">
    <property type="entry name" value="Plug_dom"/>
</dbReference>
<evidence type="ECO:0000256" key="9">
    <source>
        <dbReference type="RuleBase" id="RU003357"/>
    </source>
</evidence>
<proteinExistence type="inferred from homology"/>
<dbReference type="Pfam" id="PF07715">
    <property type="entry name" value="Plug"/>
    <property type="match status" value="1"/>
</dbReference>
<evidence type="ECO:0000256" key="3">
    <source>
        <dbReference type="ARBA" id="ARBA00022452"/>
    </source>
</evidence>
<evidence type="ECO:0000259" key="10">
    <source>
        <dbReference type="Pfam" id="PF00593"/>
    </source>
</evidence>
<evidence type="ECO:0000313" key="13">
    <source>
        <dbReference type="Proteomes" id="UP000192907"/>
    </source>
</evidence>
<gene>
    <name evidence="12" type="ORF">SAMN06296036_12278</name>
</gene>
<dbReference type="CDD" id="cd01347">
    <property type="entry name" value="ligand_gated_channel"/>
    <property type="match status" value="1"/>
</dbReference>
<dbReference type="Gene3D" id="2.170.130.10">
    <property type="entry name" value="TonB-dependent receptor, plug domain"/>
    <property type="match status" value="1"/>
</dbReference>
<dbReference type="PANTHER" id="PTHR47234">
    <property type="match status" value="1"/>
</dbReference>
<keyword evidence="7 8" id="KW-0998">Cell outer membrane</keyword>
<accession>A0A1Y6CQ18</accession>
<feature type="domain" description="TonB-dependent receptor-like beta-barrel" evidence="10">
    <location>
        <begin position="320"/>
        <end position="846"/>
    </location>
</feature>
<dbReference type="InterPro" id="IPR039426">
    <property type="entry name" value="TonB-dep_rcpt-like"/>
</dbReference>
<keyword evidence="5 9" id="KW-0798">TonB box</keyword>
<evidence type="ECO:0000259" key="11">
    <source>
        <dbReference type="Pfam" id="PF07715"/>
    </source>
</evidence>
<evidence type="ECO:0000256" key="1">
    <source>
        <dbReference type="ARBA" id="ARBA00004571"/>
    </source>
</evidence>
<feature type="domain" description="TonB-dependent receptor plug" evidence="11">
    <location>
        <begin position="49"/>
        <end position="161"/>
    </location>
</feature>
<dbReference type="EMBL" id="FWZT01000022">
    <property type="protein sequence ID" value="SMF64826.1"/>
    <property type="molecule type" value="Genomic_DNA"/>
</dbReference>
<dbReference type="InterPro" id="IPR037066">
    <property type="entry name" value="Plug_dom_sf"/>
</dbReference>
<keyword evidence="2 8" id="KW-0813">Transport</keyword>
<organism evidence="12 13">
    <name type="scientific">Pseudobacteriovorax antillogorgiicola</name>
    <dbReference type="NCBI Taxonomy" id="1513793"/>
    <lineage>
        <taxon>Bacteria</taxon>
        <taxon>Pseudomonadati</taxon>
        <taxon>Bdellovibrionota</taxon>
        <taxon>Oligoflexia</taxon>
        <taxon>Oligoflexales</taxon>
        <taxon>Pseudobacteriovoracaceae</taxon>
        <taxon>Pseudobacteriovorax</taxon>
    </lineage>
</organism>
<protein>
    <submittedName>
        <fullName evidence="12">Iron complex outermembrane recepter protein</fullName>
    </submittedName>
</protein>
<dbReference type="AlphaFoldDB" id="A0A1Y6CQ18"/>
<evidence type="ECO:0000256" key="4">
    <source>
        <dbReference type="ARBA" id="ARBA00022692"/>
    </source>
</evidence>
<keyword evidence="3 8" id="KW-1134">Transmembrane beta strand</keyword>
<dbReference type="Pfam" id="PF00593">
    <property type="entry name" value="TonB_dep_Rec_b-barrel"/>
    <property type="match status" value="1"/>
</dbReference>
<name>A0A1Y6CQ18_9BACT</name>
<dbReference type="SUPFAM" id="SSF56935">
    <property type="entry name" value="Porins"/>
    <property type="match status" value="1"/>
</dbReference>
<evidence type="ECO:0000256" key="8">
    <source>
        <dbReference type="PROSITE-ProRule" id="PRU01360"/>
    </source>
</evidence>
<keyword evidence="6 8" id="KW-0472">Membrane</keyword>
<evidence type="ECO:0000256" key="6">
    <source>
        <dbReference type="ARBA" id="ARBA00023136"/>
    </source>
</evidence>
<dbReference type="Gene3D" id="2.40.170.20">
    <property type="entry name" value="TonB-dependent receptor, beta-barrel domain"/>
    <property type="match status" value="1"/>
</dbReference>
<keyword evidence="4 8" id="KW-0812">Transmembrane</keyword>
<dbReference type="InterPro" id="IPR036942">
    <property type="entry name" value="Beta-barrel_TonB_sf"/>
</dbReference>
<comment type="subcellular location">
    <subcellularLocation>
        <location evidence="1 8">Cell outer membrane</location>
        <topology evidence="1 8">Multi-pass membrane protein</topology>
    </subcellularLocation>
</comment>
<dbReference type="STRING" id="1513793.SAMN06296036_12278"/>
<sequence>MLYRRIAKSLILGSPLVFSGTLFGQEGESGEKAERIQVTGSRIKRMDMEGSSPITVIDRQAIEISGSQTVTDVLKTLPAVVGNSVTTSTTNGGGGGAGNITLRGLPATATLVLLNGRRLPNDGLAGETPDLNAIPVAAIERIEVLKDGASAVYGSDAIAGVVNIITKKDFTGTSVDVYAGAASEGDLETTSVSVTYGAASDKGNIMIGVNHYRQGNVRSADRDVSSYPLGGGSSAIPNGSAVVTTAGSGFTCADGEESCRVTVRDGVTEITGVGDFREVSGDEYNYSELTDAIMAQERRSVYLYGNYDISDTVRANLTSTYTNTLSNYQSAPTPIFTAFETGSLTMAADNEFNPFGEALTDVRRRMTDFGPRQSTFDSNVTNLVLGLEGDLLDIGWGWNFDYNYGNTKTIETAENLVNKANFTASISSPAVCDALEELGCVPVNMFGPDGSLSAEQIAWLKTEANIRGEADTESFVFNIGGEIGSLPGGPISIAGGLEYRREAIKFRPDGQTSSFNSIGNTNFKPTSGDREVSEAYLEALLPVVKMVDVELAARYSSYDDFGNTFNPKVGLKFKPVQDFILRGTYSTGFRAPSLRELYQGEAENFAFLNDPCASDASKCNGGPQSDSSLFQFLALEGGNEDLDPEESTSYTFGLAYSPSWGLNVKADYFFVETKNAIDINPQFIVDQYRNNGLFSDKIVLDSNNNIRTIQATALNLAARKVKGVDFGVDYTTRFGTDRFGVALTGTKFLEYLNQADKSSDFVDVVGKFVDAASEGVGSIPDHKLNLGFSYGVGGFTLNLTNNYTSKLEAEGSDLDKDFEAWLTHDVQATYTVTSWATTFTLGADNITNKEPPSSDAAFNDNIDARTHNLIGSFYYASVSTEL</sequence>
<dbReference type="PROSITE" id="PS52016">
    <property type="entry name" value="TONB_DEPENDENT_REC_3"/>
    <property type="match status" value="1"/>
</dbReference>
<keyword evidence="13" id="KW-1185">Reference proteome</keyword>
<reference evidence="13" key="1">
    <citation type="submission" date="2017-04" db="EMBL/GenBank/DDBJ databases">
        <authorList>
            <person name="Varghese N."/>
            <person name="Submissions S."/>
        </authorList>
    </citation>
    <scope>NUCLEOTIDE SEQUENCE [LARGE SCALE GENOMIC DNA]</scope>
    <source>
        <strain evidence="13">RKEM611</strain>
    </source>
</reference>
<dbReference type="PANTHER" id="PTHR47234:SF2">
    <property type="entry name" value="TONB-DEPENDENT RECEPTOR"/>
    <property type="match status" value="1"/>
</dbReference>
<dbReference type="Proteomes" id="UP000192907">
    <property type="component" value="Unassembled WGS sequence"/>
</dbReference>
<evidence type="ECO:0000256" key="7">
    <source>
        <dbReference type="ARBA" id="ARBA00023237"/>
    </source>
</evidence>
<dbReference type="GO" id="GO:0009279">
    <property type="term" value="C:cell outer membrane"/>
    <property type="evidence" value="ECO:0007669"/>
    <property type="project" value="UniProtKB-SubCell"/>
</dbReference>
<evidence type="ECO:0000313" key="12">
    <source>
        <dbReference type="EMBL" id="SMF64826.1"/>
    </source>
</evidence>